<evidence type="ECO:0000256" key="4">
    <source>
        <dbReference type="ARBA" id="ARBA00022989"/>
    </source>
</evidence>
<proteinExistence type="inferred from homology"/>
<evidence type="ECO:0000313" key="7">
    <source>
        <dbReference type="EMBL" id="CAE0403019.1"/>
    </source>
</evidence>
<organism evidence="7">
    <name type="scientific">Amphora coffeiformis</name>
    <dbReference type="NCBI Taxonomy" id="265554"/>
    <lineage>
        <taxon>Eukaryota</taxon>
        <taxon>Sar</taxon>
        <taxon>Stramenopiles</taxon>
        <taxon>Ochrophyta</taxon>
        <taxon>Bacillariophyta</taxon>
        <taxon>Bacillariophyceae</taxon>
        <taxon>Bacillariophycidae</taxon>
        <taxon>Thalassiophysales</taxon>
        <taxon>Catenulaceae</taxon>
        <taxon>Amphora</taxon>
    </lineage>
</organism>
<keyword evidence="4 6" id="KW-1133">Transmembrane helix</keyword>
<evidence type="ECO:0000256" key="6">
    <source>
        <dbReference type="SAM" id="Phobius"/>
    </source>
</evidence>
<feature type="transmembrane region" description="Helical" evidence="6">
    <location>
        <begin position="240"/>
        <end position="257"/>
    </location>
</feature>
<keyword evidence="5 6" id="KW-0472">Membrane</keyword>
<evidence type="ECO:0000256" key="1">
    <source>
        <dbReference type="ARBA" id="ARBA00004141"/>
    </source>
</evidence>
<keyword evidence="3 6" id="KW-0812">Transmembrane</keyword>
<dbReference type="GO" id="GO:0000139">
    <property type="term" value="C:Golgi membrane"/>
    <property type="evidence" value="ECO:0007669"/>
    <property type="project" value="TreeGrafter"/>
</dbReference>
<evidence type="ECO:0000256" key="2">
    <source>
        <dbReference type="ARBA" id="ARBA00006293"/>
    </source>
</evidence>
<feature type="transmembrane region" description="Helical" evidence="6">
    <location>
        <begin position="269"/>
        <end position="289"/>
    </location>
</feature>
<dbReference type="PANTHER" id="PTHR12841:SF6">
    <property type="entry name" value="PROTEIN UNC-50 HOMOLOG"/>
    <property type="match status" value="1"/>
</dbReference>
<dbReference type="Pfam" id="PF05216">
    <property type="entry name" value="UNC-50"/>
    <property type="match status" value="1"/>
</dbReference>
<protein>
    <submittedName>
        <fullName evidence="7">Uncharacterized protein</fullName>
    </submittedName>
</protein>
<gene>
    <name evidence="7" type="ORF">ACOF00016_LOCUS1244</name>
</gene>
<dbReference type="InterPro" id="IPR007881">
    <property type="entry name" value="UNC-50"/>
</dbReference>
<accession>A0A7S3P3Y5</accession>
<evidence type="ECO:0000256" key="5">
    <source>
        <dbReference type="ARBA" id="ARBA00023136"/>
    </source>
</evidence>
<reference evidence="7" key="1">
    <citation type="submission" date="2021-01" db="EMBL/GenBank/DDBJ databases">
        <authorList>
            <person name="Corre E."/>
            <person name="Pelletier E."/>
            <person name="Niang G."/>
            <person name="Scheremetjew M."/>
            <person name="Finn R."/>
            <person name="Kale V."/>
            <person name="Holt S."/>
            <person name="Cochrane G."/>
            <person name="Meng A."/>
            <person name="Brown T."/>
            <person name="Cohen L."/>
        </authorList>
    </citation>
    <scope>NUCLEOTIDE SEQUENCE</scope>
    <source>
        <strain evidence="7">CCMP127</strain>
    </source>
</reference>
<dbReference type="AlphaFoldDB" id="A0A7S3P3Y5"/>
<feature type="transmembrane region" description="Helical" evidence="6">
    <location>
        <begin position="155"/>
        <end position="175"/>
    </location>
</feature>
<feature type="transmembrane region" description="Helical" evidence="6">
    <location>
        <begin position="209"/>
        <end position="228"/>
    </location>
</feature>
<sequence length="305" mass="34049">MKANRLHPSQQPTISPAKTVVRTKKIIVMSSEAAHSRKSRLTVPAGADPLAGGRASAPFPSASGSSAAAMPIWQYLTRLTDVRQMDVQSALDQMKTLLSSRPQVVYKTAYYRKQTKNHWARDDPAFVALQGLFLLIASVAYSVAFRITLSGAISFILYTVVWNWIGLGCILATLCREIANRHLTAQTSSTHVRQQVEWLYAFDIHCNSFFPVFVLLYGVQFFLLPFVLGEGLLPLALSNIMYAGALSWYWYITHLGYRSLPFLSNTEVFLFPIAAVCLFLLVTLVGYPLGLGYNAARVMARFYFM</sequence>
<comment type="subcellular location">
    <subcellularLocation>
        <location evidence="1">Membrane</location>
        <topology evidence="1">Multi-pass membrane protein</topology>
    </subcellularLocation>
</comment>
<comment type="similarity">
    <text evidence="2">Belongs to the unc-50 family.</text>
</comment>
<dbReference type="EMBL" id="HBIM01001428">
    <property type="protein sequence ID" value="CAE0403019.1"/>
    <property type="molecule type" value="Transcribed_RNA"/>
</dbReference>
<name>A0A7S3P3Y5_9STRA</name>
<dbReference type="PANTHER" id="PTHR12841">
    <property type="entry name" value="PROTEIN UNC-50 HOMOLOG"/>
    <property type="match status" value="1"/>
</dbReference>
<evidence type="ECO:0000256" key="3">
    <source>
        <dbReference type="ARBA" id="ARBA00022692"/>
    </source>
</evidence>
<feature type="transmembrane region" description="Helical" evidence="6">
    <location>
        <begin position="126"/>
        <end position="149"/>
    </location>
</feature>